<feature type="compositionally biased region" description="Basic and acidic residues" evidence="1">
    <location>
        <begin position="68"/>
        <end position="77"/>
    </location>
</feature>
<comment type="caution">
    <text evidence="3">The sequence shown here is derived from an EMBL/GenBank/DDBJ whole genome shotgun (WGS) entry which is preliminary data.</text>
</comment>
<dbReference type="AlphaFoldDB" id="A0A6A1VBI3"/>
<gene>
    <name evidence="3" type="ORF">CJ030_MR6G019427</name>
</gene>
<dbReference type="EMBL" id="RXIC02000024">
    <property type="protein sequence ID" value="KAB1210041.1"/>
    <property type="molecule type" value="Genomic_DNA"/>
</dbReference>
<feature type="region of interest" description="Disordered" evidence="1">
    <location>
        <begin position="68"/>
        <end position="87"/>
    </location>
</feature>
<protein>
    <submittedName>
        <fullName evidence="3">Uncharacterized protein</fullName>
    </submittedName>
</protein>
<evidence type="ECO:0000256" key="2">
    <source>
        <dbReference type="SAM" id="Phobius"/>
    </source>
</evidence>
<evidence type="ECO:0000256" key="1">
    <source>
        <dbReference type="SAM" id="MobiDB-lite"/>
    </source>
</evidence>
<keyword evidence="2" id="KW-1133">Transmembrane helix</keyword>
<keyword evidence="2" id="KW-0472">Membrane</keyword>
<feature type="compositionally biased region" description="Basic residues" evidence="1">
    <location>
        <begin position="78"/>
        <end position="87"/>
    </location>
</feature>
<organism evidence="3 4">
    <name type="scientific">Morella rubra</name>
    <name type="common">Chinese bayberry</name>
    <dbReference type="NCBI Taxonomy" id="262757"/>
    <lineage>
        <taxon>Eukaryota</taxon>
        <taxon>Viridiplantae</taxon>
        <taxon>Streptophyta</taxon>
        <taxon>Embryophyta</taxon>
        <taxon>Tracheophyta</taxon>
        <taxon>Spermatophyta</taxon>
        <taxon>Magnoliopsida</taxon>
        <taxon>eudicotyledons</taxon>
        <taxon>Gunneridae</taxon>
        <taxon>Pentapetalae</taxon>
        <taxon>rosids</taxon>
        <taxon>fabids</taxon>
        <taxon>Fagales</taxon>
        <taxon>Myricaceae</taxon>
        <taxon>Morella</taxon>
    </lineage>
</organism>
<keyword evidence="2" id="KW-0812">Transmembrane</keyword>
<keyword evidence="4" id="KW-1185">Reference proteome</keyword>
<evidence type="ECO:0000313" key="3">
    <source>
        <dbReference type="EMBL" id="KAB1210041.1"/>
    </source>
</evidence>
<dbReference type="Proteomes" id="UP000516437">
    <property type="component" value="Chromosome 6"/>
</dbReference>
<reference evidence="3 4" key="1">
    <citation type="journal article" date="2019" name="Plant Biotechnol. J.">
        <title>The red bayberry genome and genetic basis of sex determination.</title>
        <authorList>
            <person name="Jia H.M."/>
            <person name="Jia H.J."/>
            <person name="Cai Q.L."/>
            <person name="Wang Y."/>
            <person name="Zhao H.B."/>
            <person name="Yang W.F."/>
            <person name="Wang G.Y."/>
            <person name="Li Y.H."/>
            <person name="Zhan D.L."/>
            <person name="Shen Y.T."/>
            <person name="Niu Q.F."/>
            <person name="Chang L."/>
            <person name="Qiu J."/>
            <person name="Zhao L."/>
            <person name="Xie H.B."/>
            <person name="Fu W.Y."/>
            <person name="Jin J."/>
            <person name="Li X.W."/>
            <person name="Jiao Y."/>
            <person name="Zhou C.C."/>
            <person name="Tu T."/>
            <person name="Chai C.Y."/>
            <person name="Gao J.L."/>
            <person name="Fan L.J."/>
            <person name="van de Weg E."/>
            <person name="Wang J.Y."/>
            <person name="Gao Z.S."/>
        </authorList>
    </citation>
    <scope>NUCLEOTIDE SEQUENCE [LARGE SCALE GENOMIC DNA]</scope>
    <source>
        <tissue evidence="3">Leaves</tissue>
    </source>
</reference>
<accession>A0A6A1VBI3</accession>
<feature type="transmembrane region" description="Helical" evidence="2">
    <location>
        <begin position="94"/>
        <end position="119"/>
    </location>
</feature>
<evidence type="ECO:0000313" key="4">
    <source>
        <dbReference type="Proteomes" id="UP000516437"/>
    </source>
</evidence>
<proteinExistence type="predicted"/>
<sequence length="122" mass="14047">MGWKRDLPREMVLCGSTTLTPREEPGLEPLLKHSHKKIPRSAKPVSSTTPQDQDPVCNLTPMAKLEALDEPKDEKNTAHNRNKYKNRNHGSTKFFVFVDYLFLFIFFGFLCFILFQMLASDS</sequence>
<feature type="region of interest" description="Disordered" evidence="1">
    <location>
        <begin position="18"/>
        <end position="56"/>
    </location>
</feature>
<name>A0A6A1VBI3_9ROSI</name>